<dbReference type="PROSITE" id="PS00194">
    <property type="entry name" value="THIOREDOXIN_1"/>
    <property type="match status" value="1"/>
</dbReference>
<keyword evidence="3" id="KW-0813">Transport</keyword>
<feature type="site" description="Deprotonates C-terminal active site Cys" evidence="9">
    <location>
        <position position="27"/>
    </location>
</feature>
<keyword evidence="6 10" id="KW-0676">Redox-active center</keyword>
<feature type="active site" description="Nucleophile" evidence="9">
    <location>
        <position position="33"/>
    </location>
</feature>
<dbReference type="GO" id="GO:0005737">
    <property type="term" value="C:cytoplasm"/>
    <property type="evidence" value="ECO:0007669"/>
    <property type="project" value="TreeGrafter"/>
</dbReference>
<dbReference type="Pfam" id="PF00085">
    <property type="entry name" value="Thioredoxin"/>
    <property type="match status" value="1"/>
</dbReference>
<evidence type="ECO:0000256" key="2">
    <source>
        <dbReference type="ARBA" id="ARBA00008987"/>
    </source>
</evidence>
<dbReference type="InterPro" id="IPR036249">
    <property type="entry name" value="Thioredoxin-like_sf"/>
</dbReference>
<comment type="similarity">
    <text evidence="2 8">Belongs to the thioredoxin family.</text>
</comment>
<evidence type="ECO:0000256" key="9">
    <source>
        <dbReference type="PIRSR" id="PIRSR000077-1"/>
    </source>
</evidence>
<sequence length="111" mass="12835">MKNNIIVLTNNNFQEIVLDSKFPVLIDFWADWCGPCKIFFPILEEIAKKYKNKLIVGKVNVDDCKDIMLNYSIQSIPTLLFLKNKKIIARNSGVIAKSEVEKLLHVHFNIK</sequence>
<dbReference type="PIRSF" id="PIRSF000077">
    <property type="entry name" value="Thioredoxin"/>
    <property type="match status" value="1"/>
</dbReference>
<evidence type="ECO:0000256" key="8">
    <source>
        <dbReference type="PIRNR" id="PIRNR000077"/>
    </source>
</evidence>
<protein>
    <recommendedName>
        <fullName evidence="7 8">Thioredoxin</fullName>
    </recommendedName>
</protein>
<name>A0A4D6YKR9_9GAMM</name>
<organism evidence="12 13">
    <name type="scientific">Buchnera aphidicola</name>
    <name type="common">Therioaphis trifolii</name>
    <dbReference type="NCBI Taxonomy" id="1241884"/>
    <lineage>
        <taxon>Bacteria</taxon>
        <taxon>Pseudomonadati</taxon>
        <taxon>Pseudomonadota</taxon>
        <taxon>Gammaproteobacteria</taxon>
        <taxon>Enterobacterales</taxon>
        <taxon>Erwiniaceae</taxon>
        <taxon>Buchnera</taxon>
    </lineage>
</organism>
<reference evidence="12 13" key="1">
    <citation type="submission" date="2018-10" db="EMBL/GenBank/DDBJ databases">
        <title>Comparative functional genomics of the obligate endosymbiont Buchnera aphidicola.</title>
        <authorList>
            <person name="Chong R.A."/>
        </authorList>
    </citation>
    <scope>NUCLEOTIDE SEQUENCE [LARGE SCALE GENOMIC DNA]</scope>
    <source>
        <strain evidence="12 13">Tma</strain>
    </source>
</reference>
<keyword evidence="4" id="KW-0249">Electron transport</keyword>
<dbReference type="Proteomes" id="UP000298603">
    <property type="component" value="Chromosome"/>
</dbReference>
<dbReference type="InterPro" id="IPR017937">
    <property type="entry name" value="Thioredoxin_CS"/>
</dbReference>
<dbReference type="PROSITE" id="PS51352">
    <property type="entry name" value="THIOREDOXIN_2"/>
    <property type="match status" value="1"/>
</dbReference>
<feature type="disulfide bond" description="Redox-active" evidence="10">
    <location>
        <begin position="33"/>
        <end position="36"/>
    </location>
</feature>
<feature type="domain" description="Thioredoxin" evidence="11">
    <location>
        <begin position="1"/>
        <end position="111"/>
    </location>
</feature>
<dbReference type="InterPro" id="IPR005746">
    <property type="entry name" value="Thioredoxin"/>
</dbReference>
<gene>
    <name evidence="12" type="primary">trxA</name>
    <name evidence="12" type="ORF">D9V81_02090</name>
</gene>
<evidence type="ECO:0000256" key="7">
    <source>
        <dbReference type="NCBIfam" id="TIGR01068"/>
    </source>
</evidence>
<proteinExistence type="inferred from homology"/>
<dbReference type="InterPro" id="IPR013766">
    <property type="entry name" value="Thioredoxin_domain"/>
</dbReference>
<evidence type="ECO:0000256" key="4">
    <source>
        <dbReference type="ARBA" id="ARBA00022982"/>
    </source>
</evidence>
<dbReference type="SUPFAM" id="SSF52833">
    <property type="entry name" value="Thioredoxin-like"/>
    <property type="match status" value="1"/>
</dbReference>
<dbReference type="AlphaFoldDB" id="A0A4D6YKR9"/>
<dbReference type="EMBL" id="CP032996">
    <property type="protein sequence ID" value="QCI27381.1"/>
    <property type="molecule type" value="Genomic_DNA"/>
</dbReference>
<dbReference type="GO" id="GO:0015035">
    <property type="term" value="F:protein-disulfide reductase activity"/>
    <property type="evidence" value="ECO:0007669"/>
    <property type="project" value="UniProtKB-UniRule"/>
</dbReference>
<feature type="site" description="Contributes to redox potential value" evidence="9">
    <location>
        <position position="35"/>
    </location>
</feature>
<dbReference type="CDD" id="cd02947">
    <property type="entry name" value="TRX_family"/>
    <property type="match status" value="1"/>
</dbReference>
<dbReference type="NCBIfam" id="TIGR01068">
    <property type="entry name" value="thioredoxin"/>
    <property type="match status" value="1"/>
</dbReference>
<dbReference type="OrthoDB" id="9790390at2"/>
<evidence type="ECO:0000256" key="5">
    <source>
        <dbReference type="ARBA" id="ARBA00023157"/>
    </source>
</evidence>
<evidence type="ECO:0000313" key="12">
    <source>
        <dbReference type="EMBL" id="QCI27381.1"/>
    </source>
</evidence>
<keyword evidence="13" id="KW-1185">Reference proteome</keyword>
<keyword evidence="5 10" id="KW-1015">Disulfide bond</keyword>
<dbReference type="FunFam" id="3.40.30.10:FF:000001">
    <property type="entry name" value="Thioredoxin"/>
    <property type="match status" value="1"/>
</dbReference>
<dbReference type="RefSeq" id="WP_158349698.1">
    <property type="nucleotide sequence ID" value="NZ_CP032996.1"/>
</dbReference>
<comment type="function">
    <text evidence="1">Participates in various redox reactions through the reversible oxidation of its active center dithiol to a disulfide and catalyzes dithiol-disulfide exchange reactions.</text>
</comment>
<evidence type="ECO:0000256" key="3">
    <source>
        <dbReference type="ARBA" id="ARBA00022448"/>
    </source>
</evidence>
<feature type="active site" description="Nucleophile" evidence="9">
    <location>
        <position position="36"/>
    </location>
</feature>
<dbReference type="PANTHER" id="PTHR45663">
    <property type="entry name" value="GEO12009P1"/>
    <property type="match status" value="1"/>
</dbReference>
<evidence type="ECO:0000256" key="6">
    <source>
        <dbReference type="ARBA" id="ARBA00023284"/>
    </source>
</evidence>
<feature type="site" description="Contributes to redox potential value" evidence="9">
    <location>
        <position position="34"/>
    </location>
</feature>
<dbReference type="PANTHER" id="PTHR45663:SF11">
    <property type="entry name" value="GEO12009P1"/>
    <property type="match status" value="1"/>
</dbReference>
<evidence type="ECO:0000313" key="13">
    <source>
        <dbReference type="Proteomes" id="UP000298603"/>
    </source>
</evidence>
<evidence type="ECO:0000256" key="1">
    <source>
        <dbReference type="ARBA" id="ARBA00003318"/>
    </source>
</evidence>
<accession>A0A4D6YKR9</accession>
<evidence type="ECO:0000259" key="11">
    <source>
        <dbReference type="PROSITE" id="PS51352"/>
    </source>
</evidence>
<dbReference type="PRINTS" id="PR00421">
    <property type="entry name" value="THIOREDOXIN"/>
</dbReference>
<dbReference type="Gene3D" id="3.40.30.10">
    <property type="entry name" value="Glutaredoxin"/>
    <property type="match status" value="1"/>
</dbReference>
<evidence type="ECO:0000256" key="10">
    <source>
        <dbReference type="PIRSR" id="PIRSR000077-4"/>
    </source>
</evidence>